<dbReference type="InterPro" id="IPR051800">
    <property type="entry name" value="PqiA-PqiB_transport"/>
</dbReference>
<accession>A0ABU9RNG1</accession>
<dbReference type="InterPro" id="IPR005219">
    <property type="entry name" value="PqiA-like_proteobact"/>
</dbReference>
<keyword evidence="6 8" id="KW-1133">Transmembrane helix</keyword>
<dbReference type="RefSeq" id="WP_342946394.1">
    <property type="nucleotide sequence ID" value="NZ_JAYMRV010000002.1"/>
</dbReference>
<feature type="transmembrane region" description="Helical" evidence="8">
    <location>
        <begin position="175"/>
        <end position="198"/>
    </location>
</feature>
<dbReference type="EMBL" id="JAYMRV010000002">
    <property type="protein sequence ID" value="MEM5421041.1"/>
    <property type="molecule type" value="Genomic_DNA"/>
</dbReference>
<organism evidence="9 10">
    <name type="scientific">Paraburkholderia ferrariae</name>
    <dbReference type="NCBI Taxonomy" id="386056"/>
    <lineage>
        <taxon>Bacteria</taxon>
        <taxon>Pseudomonadati</taxon>
        <taxon>Pseudomonadota</taxon>
        <taxon>Betaproteobacteria</taxon>
        <taxon>Burkholderiales</taxon>
        <taxon>Burkholderiaceae</taxon>
        <taxon>Paraburkholderia</taxon>
    </lineage>
</organism>
<feature type="transmembrane region" description="Helical" evidence="8">
    <location>
        <begin position="279"/>
        <end position="297"/>
    </location>
</feature>
<evidence type="ECO:0000256" key="4">
    <source>
        <dbReference type="ARBA" id="ARBA00022519"/>
    </source>
</evidence>
<evidence type="ECO:0000256" key="6">
    <source>
        <dbReference type="ARBA" id="ARBA00022989"/>
    </source>
</evidence>
<evidence type="ECO:0000313" key="9">
    <source>
        <dbReference type="EMBL" id="MEM5421041.1"/>
    </source>
</evidence>
<dbReference type="Proteomes" id="UP001489897">
    <property type="component" value="Unassembled WGS sequence"/>
</dbReference>
<keyword evidence="5 8" id="KW-0812">Transmembrane</keyword>
<comment type="caution">
    <text evidence="9">The sequence shown here is derived from an EMBL/GenBank/DDBJ whole genome shotgun (WGS) entry which is preliminary data.</text>
</comment>
<dbReference type="NCBIfam" id="TIGR00155">
    <property type="entry name" value="pqiA_fam"/>
    <property type="match status" value="1"/>
</dbReference>
<feature type="transmembrane region" description="Helical" evidence="8">
    <location>
        <begin position="404"/>
        <end position="423"/>
    </location>
</feature>
<dbReference type="InterPro" id="IPR007498">
    <property type="entry name" value="PqiA-like"/>
</dbReference>
<dbReference type="Pfam" id="PF04403">
    <property type="entry name" value="PqiA"/>
    <property type="match status" value="2"/>
</dbReference>
<reference evidence="9 10" key="1">
    <citation type="submission" date="2024-01" db="EMBL/GenBank/DDBJ databases">
        <title>The diversity of rhizobia nodulating Mimosa spp. in eleven states of Brazil covering several biomes is determined by host plant, location, and edaphic factors.</title>
        <authorList>
            <person name="Rouws L."/>
            <person name="Barauna A."/>
            <person name="Beukes C."/>
            <person name="De Faria S.M."/>
            <person name="Gross E."/>
            <person name="Dos Reis Junior F.B."/>
            <person name="Simon M."/>
            <person name="Maluk M."/>
            <person name="Odee D.W."/>
            <person name="Kenicer G."/>
            <person name="Young J.P.W."/>
            <person name="Reis V.M."/>
            <person name="Zilli J."/>
            <person name="James E.K."/>
        </authorList>
    </citation>
    <scope>NUCLEOTIDE SEQUENCE [LARGE SCALE GENOMIC DNA]</scope>
    <source>
        <strain evidence="9 10">JPY167</strain>
    </source>
</reference>
<evidence type="ECO:0000256" key="1">
    <source>
        <dbReference type="ARBA" id="ARBA00004429"/>
    </source>
</evidence>
<evidence type="ECO:0000256" key="2">
    <source>
        <dbReference type="ARBA" id="ARBA00007555"/>
    </source>
</evidence>
<name>A0ABU9RNG1_9BURK</name>
<sequence length="461" mass="50220">MEYQRLIVCHECDLLFRKPRSVSGYRAICSRCSANLTALPGAGLSLDWICAVTLAALITFCIAQSFPVIELHANGMTSEATLFGAVHTLWTGNMRVVATVVFCASMLFPLVELLALLYVLVPLRLGKLAPRFDGMLRVVQLVRPWGMVEVFMLGVLVTIVKMVTVAEVVPGPGLFAWGALTVMLGIVASFDPSGLWAVRDEISLSRMARVRWSRVSSGRGRFTRPVRMRKAGASSAITAQRAGLVGCHACGLVQTRGESQIHQHCARCRHMLHERRPESLTRTVSLLLAAALAYIPANLLPIMHATSLGRQEDDTILGGVAYFWTSGDWPLAIVIFVASVLVPMLKLVVLTLLTVAAHRGSGWRARERAGLYRIVERIGRWSMLDVFVVALTVTLVHFGSFAVVTAGPAALAFAAVVILTMLASHQFDPRLIWDNADAALSPVSTMNDEALAAPLLTHRYS</sequence>
<proteinExistence type="inferred from homology"/>
<comment type="subcellular location">
    <subcellularLocation>
        <location evidence="1">Cell inner membrane</location>
        <topology evidence="1">Multi-pass membrane protein</topology>
    </subcellularLocation>
</comment>
<evidence type="ECO:0000256" key="7">
    <source>
        <dbReference type="ARBA" id="ARBA00023136"/>
    </source>
</evidence>
<evidence type="ECO:0000256" key="3">
    <source>
        <dbReference type="ARBA" id="ARBA00022475"/>
    </source>
</evidence>
<keyword evidence="10" id="KW-1185">Reference proteome</keyword>
<feature type="transmembrane region" description="Helical" evidence="8">
    <location>
        <begin position="331"/>
        <end position="357"/>
    </location>
</feature>
<feature type="transmembrane region" description="Helical" evidence="8">
    <location>
        <begin position="142"/>
        <end position="163"/>
    </location>
</feature>
<protein>
    <submittedName>
        <fullName evidence="9">PqiA/YebS family transporter subunit</fullName>
    </submittedName>
</protein>
<keyword evidence="4" id="KW-0997">Cell inner membrane</keyword>
<dbReference type="PANTHER" id="PTHR30462">
    <property type="entry name" value="INTERMEMBRANE TRANSPORT PROTEIN PQIB-RELATED"/>
    <property type="match status" value="1"/>
</dbReference>
<dbReference type="PANTHER" id="PTHR30462:SF3">
    <property type="entry name" value="INTERMEMBRANE TRANSPORT PROTEIN PQIA"/>
    <property type="match status" value="1"/>
</dbReference>
<keyword evidence="7 8" id="KW-0472">Membrane</keyword>
<evidence type="ECO:0000256" key="5">
    <source>
        <dbReference type="ARBA" id="ARBA00022692"/>
    </source>
</evidence>
<feature type="transmembrane region" description="Helical" evidence="8">
    <location>
        <begin position="96"/>
        <end position="121"/>
    </location>
</feature>
<feature type="transmembrane region" description="Helical" evidence="8">
    <location>
        <begin position="378"/>
        <end position="398"/>
    </location>
</feature>
<comment type="similarity">
    <text evidence="2">Belongs to the PqiA family.</text>
</comment>
<keyword evidence="3" id="KW-1003">Cell membrane</keyword>
<evidence type="ECO:0000313" key="10">
    <source>
        <dbReference type="Proteomes" id="UP001489897"/>
    </source>
</evidence>
<evidence type="ECO:0000256" key="8">
    <source>
        <dbReference type="SAM" id="Phobius"/>
    </source>
</evidence>
<gene>
    <name evidence="9" type="ORF">VSR73_08165</name>
</gene>
<feature type="transmembrane region" description="Helical" evidence="8">
    <location>
        <begin position="48"/>
        <end position="69"/>
    </location>
</feature>